<evidence type="ECO:0000313" key="3">
    <source>
        <dbReference type="Proteomes" id="UP001141806"/>
    </source>
</evidence>
<evidence type="ECO:0000256" key="1">
    <source>
        <dbReference type="SAM" id="MobiDB-lite"/>
    </source>
</evidence>
<gene>
    <name evidence="2" type="ORF">NE237_012051</name>
</gene>
<organism evidence="2 3">
    <name type="scientific">Protea cynaroides</name>
    <dbReference type="NCBI Taxonomy" id="273540"/>
    <lineage>
        <taxon>Eukaryota</taxon>
        <taxon>Viridiplantae</taxon>
        <taxon>Streptophyta</taxon>
        <taxon>Embryophyta</taxon>
        <taxon>Tracheophyta</taxon>
        <taxon>Spermatophyta</taxon>
        <taxon>Magnoliopsida</taxon>
        <taxon>Proteales</taxon>
        <taxon>Proteaceae</taxon>
        <taxon>Protea</taxon>
    </lineage>
</organism>
<evidence type="ECO:0000313" key="2">
    <source>
        <dbReference type="EMBL" id="KAJ4955268.1"/>
    </source>
</evidence>
<keyword evidence="3" id="KW-1185">Reference proteome</keyword>
<feature type="region of interest" description="Disordered" evidence="1">
    <location>
        <begin position="1"/>
        <end position="21"/>
    </location>
</feature>
<dbReference type="OrthoDB" id="689767at2759"/>
<dbReference type="AlphaFoldDB" id="A0A9Q0GZ38"/>
<comment type="caution">
    <text evidence="2">The sequence shown here is derived from an EMBL/GenBank/DDBJ whole genome shotgun (WGS) entry which is preliminary data.</text>
</comment>
<sequence>MVTNGLRAKENRLPKNQDPEAYSQEIGDLELRLVDSMTMFPTNELFFDGKFLPLQPTTVHIGMSETDPPHCNPRQHFLLVYASTDEGFVHLIRNDIGVDLFCVGKNMVSSSSSRAMVALLIVFFADCLEFLQRDQILLRIAAFVITVLVTKPIPDSSISQLLSIEFSRQSLKLITDSRSLTTEAVQFYKNIFGAEDGYHSNIMLIFVLGNRGQIVEVEAIFEEMKGERVLISTLLLLPAPTPTLDLLATPLVTLRVPIRRLTPTQIQSSRDSSLCYHWIELFWRQEKVGTTFDLWDSMVEKGFWSYILAVGMLFELLCDMGKLDESFLNAMVAGYAKIMIKIEHYGYAESIAWKACTDSQAVSVLSNIMKGSINNSKCGSGDGGQTVAEPWWIKDVSHLMIDHFTMVIKEIKRKGMRADSGNLEEAISVLVCWVDVETQLSIIDPLRAIIGGALLGC</sequence>
<protein>
    <submittedName>
        <fullName evidence="2">Uncharacterized protein</fullName>
    </submittedName>
</protein>
<dbReference type="Proteomes" id="UP001141806">
    <property type="component" value="Unassembled WGS sequence"/>
</dbReference>
<name>A0A9Q0GZ38_9MAGN</name>
<feature type="compositionally biased region" description="Basic and acidic residues" evidence="1">
    <location>
        <begin position="7"/>
        <end position="18"/>
    </location>
</feature>
<accession>A0A9Q0GZ38</accession>
<proteinExistence type="predicted"/>
<dbReference type="EMBL" id="JAMYWD010000011">
    <property type="protein sequence ID" value="KAJ4955268.1"/>
    <property type="molecule type" value="Genomic_DNA"/>
</dbReference>
<reference evidence="2" key="1">
    <citation type="journal article" date="2023" name="Plant J.">
        <title>The genome of the king protea, Protea cynaroides.</title>
        <authorList>
            <person name="Chang J."/>
            <person name="Duong T.A."/>
            <person name="Schoeman C."/>
            <person name="Ma X."/>
            <person name="Roodt D."/>
            <person name="Barker N."/>
            <person name="Li Z."/>
            <person name="Van de Peer Y."/>
            <person name="Mizrachi E."/>
        </authorList>
    </citation>
    <scope>NUCLEOTIDE SEQUENCE</scope>
    <source>
        <tissue evidence="2">Young leaves</tissue>
    </source>
</reference>